<organism evidence="1 2">
    <name type="scientific">Geranomyces variabilis</name>
    <dbReference type="NCBI Taxonomy" id="109894"/>
    <lineage>
        <taxon>Eukaryota</taxon>
        <taxon>Fungi</taxon>
        <taxon>Fungi incertae sedis</taxon>
        <taxon>Chytridiomycota</taxon>
        <taxon>Chytridiomycota incertae sedis</taxon>
        <taxon>Chytridiomycetes</taxon>
        <taxon>Spizellomycetales</taxon>
        <taxon>Powellomycetaceae</taxon>
        <taxon>Geranomyces</taxon>
    </lineage>
</organism>
<keyword evidence="2" id="KW-1185">Reference proteome</keyword>
<comment type="caution">
    <text evidence="1">The sequence shown here is derived from an EMBL/GenBank/DDBJ whole genome shotgun (WGS) entry which is preliminary data.</text>
</comment>
<accession>A0AAD5XQI6</accession>
<proteinExistence type="predicted"/>
<reference evidence="1" key="1">
    <citation type="submission" date="2020-05" db="EMBL/GenBank/DDBJ databases">
        <title>Phylogenomic resolution of chytrid fungi.</title>
        <authorList>
            <person name="Stajich J.E."/>
            <person name="Amses K."/>
            <person name="Simmons R."/>
            <person name="Seto K."/>
            <person name="Myers J."/>
            <person name="Bonds A."/>
            <person name="Quandt C.A."/>
            <person name="Barry K."/>
            <person name="Liu P."/>
            <person name="Grigoriev I."/>
            <person name="Longcore J.E."/>
            <person name="James T.Y."/>
        </authorList>
    </citation>
    <scope>NUCLEOTIDE SEQUENCE</scope>
    <source>
        <strain evidence="1">JEL0379</strain>
    </source>
</reference>
<dbReference type="AlphaFoldDB" id="A0AAD5XQI6"/>
<dbReference type="Proteomes" id="UP001212152">
    <property type="component" value="Unassembled WGS sequence"/>
</dbReference>
<gene>
    <name evidence="1" type="ORF">HDU87_006497</name>
</gene>
<name>A0AAD5XQI6_9FUNG</name>
<evidence type="ECO:0000313" key="1">
    <source>
        <dbReference type="EMBL" id="KAJ3175100.1"/>
    </source>
</evidence>
<evidence type="ECO:0000313" key="2">
    <source>
        <dbReference type="Proteomes" id="UP001212152"/>
    </source>
</evidence>
<sequence>MYKMTIYPDKRRGGIGTEGSTKQYFRHRLTCISWARVRRANTIFWKRSECYGILMFDDEEMLRLKIRDDVEATATAILGRLLTELEDLITQEEDGRLVT</sequence>
<dbReference type="EMBL" id="JADGJQ010000056">
    <property type="protein sequence ID" value="KAJ3175100.1"/>
    <property type="molecule type" value="Genomic_DNA"/>
</dbReference>
<protein>
    <submittedName>
        <fullName evidence="1">Uncharacterized protein</fullName>
    </submittedName>
</protein>